<proteinExistence type="predicted"/>
<protein>
    <submittedName>
        <fullName evidence="1">Uncharacterized protein</fullName>
    </submittedName>
</protein>
<dbReference type="AlphaFoldDB" id="A0A2T3JBP6"/>
<accession>A0A2T3JBP6</accession>
<comment type="caution">
    <text evidence="1">The sequence shown here is derived from an EMBL/GenBank/DDBJ whole genome shotgun (WGS) entry which is preliminary data.</text>
</comment>
<reference evidence="1 2" key="1">
    <citation type="submission" date="2018-01" db="EMBL/GenBank/DDBJ databases">
        <title>Whole genome sequencing of Histamine producing bacteria.</title>
        <authorList>
            <person name="Butler K."/>
        </authorList>
    </citation>
    <scope>NUCLEOTIDE SEQUENCE [LARGE SCALE GENOMIC DNA]</scope>
    <source>
        <strain evidence="1 2">JCM 12947</strain>
    </source>
</reference>
<dbReference type="RefSeq" id="WP_107244251.1">
    <property type="nucleotide sequence ID" value="NZ_PYMJ01000023.1"/>
</dbReference>
<dbReference type="PROSITE" id="PS51257">
    <property type="entry name" value="PROKAR_LIPOPROTEIN"/>
    <property type="match status" value="1"/>
</dbReference>
<evidence type="ECO:0000313" key="1">
    <source>
        <dbReference type="EMBL" id="PSU46273.1"/>
    </source>
</evidence>
<keyword evidence="2" id="KW-1185">Reference proteome</keyword>
<dbReference type="EMBL" id="PYMJ01000023">
    <property type="protein sequence ID" value="PSU46273.1"/>
    <property type="molecule type" value="Genomic_DNA"/>
</dbReference>
<dbReference type="OrthoDB" id="7543342at2"/>
<gene>
    <name evidence="1" type="ORF">C9J12_19590</name>
</gene>
<evidence type="ECO:0000313" key="2">
    <source>
        <dbReference type="Proteomes" id="UP000240987"/>
    </source>
</evidence>
<organism evidence="1 2">
    <name type="scientific">Photobacterium frigidiphilum</name>
    <dbReference type="NCBI Taxonomy" id="264736"/>
    <lineage>
        <taxon>Bacteria</taxon>
        <taxon>Pseudomonadati</taxon>
        <taxon>Pseudomonadota</taxon>
        <taxon>Gammaproteobacteria</taxon>
        <taxon>Vibrionales</taxon>
        <taxon>Vibrionaceae</taxon>
        <taxon>Photobacterium</taxon>
    </lineage>
</organism>
<name>A0A2T3JBP6_9GAMM</name>
<dbReference type="Proteomes" id="UP000240987">
    <property type="component" value="Unassembled WGS sequence"/>
</dbReference>
<sequence>MKKPLTVLSFFLLSGCVSTQGDVQDYLVTNADLPAKQKINHLKENVPSDGYDASGPCNTLLECAVYTKDIELAEWLFTRWEEEMLMHMIVRERTYYDGEYYKIRYTINSPMRFGLSDDDTEKFIRLMKQHRIESDVCGYGNYSPIATAYINNYPKTFALLLADHKITPEGKADLASPTSCKFPIEALEKQNVSSWQYDSGLLEMAMNHYDGSPEKSKMFAALLDNGNDVEKVTDFRMTRCYKYAGSSALAYSVCQNNEKAYNFLLNYYKQTDRLSSAQKEHIFAHTQDVIKNTPSAAELQRKSEEAKLASENAWRKHEAQRAAEWDKFKSEARRNSQKVATTQANDEPFGFDIYSNSGSNSDSSGSAFHLYAEEFPEYKPYVPPEKSSQSTDLYKPLQPPWFKTEY</sequence>